<accession>A0A181ZH77</accession>
<feature type="compositionally biased region" description="Basic residues" evidence="9">
    <location>
        <begin position="165"/>
        <end position="175"/>
    </location>
</feature>
<reference evidence="11" key="1">
    <citation type="submission" date="2016-05" db="EMBL/GenBank/DDBJ databases">
        <authorList>
            <person name="Lavstsen T."/>
            <person name="Jespersen J.S."/>
        </authorList>
    </citation>
    <scope>NUCLEOTIDE SEQUENCE</scope>
    <source>
        <strain evidence="11">2B</strain>
    </source>
</reference>
<feature type="compositionally biased region" description="Low complexity" evidence="9">
    <location>
        <begin position="220"/>
        <end position="233"/>
    </location>
</feature>
<comment type="similarity">
    <text evidence="2">Belongs to the herpesviridae ICP4 family.</text>
</comment>
<feature type="compositionally biased region" description="Pro residues" evidence="9">
    <location>
        <begin position="11"/>
        <end position="23"/>
    </location>
</feature>
<feature type="compositionally biased region" description="Low complexity" evidence="9">
    <location>
        <begin position="176"/>
        <end position="198"/>
    </location>
</feature>
<dbReference type="Pfam" id="PF03584">
    <property type="entry name" value="Herpes_ICP4_N"/>
    <property type="match status" value="1"/>
</dbReference>
<keyword evidence="6" id="KW-0805">Transcription regulation</keyword>
<protein>
    <submittedName>
        <fullName evidence="11">Major viral transcription factor</fullName>
    </submittedName>
</protein>
<keyword evidence="7" id="KW-0238">DNA-binding</keyword>
<evidence type="ECO:0000256" key="3">
    <source>
        <dbReference type="ARBA" id="ARBA00022518"/>
    </source>
</evidence>
<feature type="compositionally biased region" description="Acidic residues" evidence="9">
    <location>
        <begin position="37"/>
        <end position="47"/>
    </location>
</feature>
<evidence type="ECO:0000256" key="5">
    <source>
        <dbReference type="ARBA" id="ARBA00022562"/>
    </source>
</evidence>
<organism evidence="11">
    <name type="scientific">Human herpesvirus 1 (strain 17)</name>
    <name type="common">HHV-1</name>
    <name type="synonym">Human herpes simplex virus 1</name>
    <dbReference type="NCBI Taxonomy" id="10299"/>
    <lineage>
        <taxon>Viruses</taxon>
        <taxon>Duplodnaviria</taxon>
        <taxon>Heunggongvirae</taxon>
        <taxon>Peploviricota</taxon>
        <taxon>Herviviricetes</taxon>
        <taxon>Herpesvirales</taxon>
        <taxon>Orthoherpesviridae</taxon>
        <taxon>Alphaherpesvirinae</taxon>
        <taxon>Simplexvirus</taxon>
        <taxon>Simplexvirus humanalpha1</taxon>
        <taxon>Human herpesvirus 1</taxon>
    </lineage>
</organism>
<dbReference type="EMBL" id="LT576870">
    <property type="protein sequence ID" value="SBO07914.1"/>
    <property type="molecule type" value="Genomic_DNA"/>
</dbReference>
<evidence type="ECO:0000256" key="2">
    <source>
        <dbReference type="ARBA" id="ARBA00007510"/>
    </source>
</evidence>
<feature type="compositionally biased region" description="Low complexity" evidence="9">
    <location>
        <begin position="245"/>
        <end position="263"/>
    </location>
</feature>
<keyword evidence="3" id="KW-0244">Early protein</keyword>
<dbReference type="GO" id="GO:0042025">
    <property type="term" value="C:host cell nucleus"/>
    <property type="evidence" value="ECO:0007669"/>
    <property type="project" value="UniProtKB-SubCell"/>
</dbReference>
<feature type="compositionally biased region" description="Basic and acidic residues" evidence="9">
    <location>
        <begin position="48"/>
        <end position="63"/>
    </location>
</feature>
<comment type="subcellular location">
    <subcellularLocation>
        <location evidence="1">Host nucleus</location>
    </subcellularLocation>
</comment>
<sequence>MASENKQRPGSPGPTDGPPPTPSPDRDERGALGWGAETEEGGDDPDHDPDHPHDLDDARRDGRAPAAGTDAGEDAGDAVSPRQLALLASMVEEAVRTIPTPDPAASPPRTPAFRADDDDGDEYDDAADAAGDRAPARGREREAPLRGAYPDPTDRLSPRPPAQPPRRRRHGRRRPSASSTSSDSGSSSSSSASSSSSSSDEDEDDDGNDAADRAREARAVGRGPSSAAPEAPGRTPPPPGPPPLSEAAPKPRAAARTPAASAGRIERRRARAAVAGRDATGRFTAGQPRRVELDADAASGAFYARYRDGYVSGEPWPGAGPPPPGRVLYGGLGDSRPGLWGAPEAEEARRRFEASGAPAAVWAPELGDAAQQYALITRLLYTPDAEAMGWLQNPRVVPGDVALDQACFRISGAARNSSSFITGSVARAVPHLGYAMAAGRFGWGLAHAAAAVAMSRRYDRAQKGFLLTSLRRAYAPLLARENAALTGAAGSPGAGADDEGVAAAVVAAAAAPGERAVPAGYGAAGILAALGRLSAAPASPAGGDDPDAARHADADDDAGRRAQAGRVAVECLAACRGILEALAEGFDGDLAAVPGLAGARPASPPRPEGPAGPASPPPPHADAPRLRAWLRELRFVRDALVLMRLRGDLRVAGGSEAAVAAVRAVSLVAGALGPALPRDPRLPSSAAAAAADLLF</sequence>
<gene>
    <name evidence="11" type="primary">ICP4_1</name>
    <name evidence="11" type="ORF">P2B_00079</name>
</gene>
<evidence type="ECO:0000256" key="7">
    <source>
        <dbReference type="ARBA" id="ARBA00023125"/>
    </source>
</evidence>
<evidence type="ECO:0000256" key="6">
    <source>
        <dbReference type="ARBA" id="ARBA00023015"/>
    </source>
</evidence>
<keyword evidence="8" id="KW-0804">Transcription</keyword>
<feature type="compositionally biased region" description="Acidic residues" evidence="9">
    <location>
        <begin position="199"/>
        <end position="209"/>
    </location>
</feature>
<feature type="compositionally biased region" description="Pro residues" evidence="9">
    <location>
        <begin position="100"/>
        <end position="110"/>
    </location>
</feature>
<keyword evidence="4" id="KW-0597">Phosphoprotein</keyword>
<evidence type="ECO:0000259" key="10">
    <source>
        <dbReference type="Pfam" id="PF03584"/>
    </source>
</evidence>
<feature type="region of interest" description="Disordered" evidence="9">
    <location>
        <begin position="597"/>
        <end position="623"/>
    </location>
</feature>
<feature type="compositionally biased region" description="Basic and acidic residues" evidence="9">
    <location>
        <begin position="210"/>
        <end position="219"/>
    </location>
</feature>
<feature type="compositionally biased region" description="Low complexity" evidence="9">
    <location>
        <begin position="272"/>
        <end position="282"/>
    </location>
</feature>
<feature type="compositionally biased region" description="Basic and acidic residues" evidence="9">
    <location>
        <begin position="130"/>
        <end position="144"/>
    </location>
</feature>
<evidence type="ECO:0000256" key="9">
    <source>
        <dbReference type="SAM" id="MobiDB-lite"/>
    </source>
</evidence>
<feature type="domain" description="Herpesvirus ICP4-like protein N-terminal" evidence="10">
    <location>
        <begin position="311"/>
        <end position="483"/>
    </location>
</feature>
<proteinExistence type="inferred from homology"/>
<name>A0A181ZH77_HHV11</name>
<dbReference type="Proteomes" id="UP000282664">
    <property type="component" value="Segment"/>
</dbReference>
<organismHost>
    <name type="scientific">Homo sapiens</name>
    <name type="common">Human</name>
    <dbReference type="NCBI Taxonomy" id="9606"/>
</organismHost>
<feature type="region of interest" description="Disordered" evidence="9">
    <location>
        <begin position="1"/>
        <end position="82"/>
    </location>
</feature>
<feature type="region of interest" description="Disordered" evidence="9">
    <location>
        <begin position="537"/>
        <end position="557"/>
    </location>
</feature>
<feature type="compositionally biased region" description="Basic and acidic residues" evidence="9">
    <location>
        <begin position="547"/>
        <end position="557"/>
    </location>
</feature>
<feature type="compositionally biased region" description="Pro residues" evidence="9">
    <location>
        <begin position="234"/>
        <end position="244"/>
    </location>
</feature>
<evidence type="ECO:0000313" key="11">
    <source>
        <dbReference type="EMBL" id="SBO07914.1"/>
    </source>
</evidence>
<evidence type="ECO:0000256" key="1">
    <source>
        <dbReference type="ARBA" id="ARBA00004147"/>
    </source>
</evidence>
<keyword evidence="5" id="KW-1048">Host nucleus</keyword>
<dbReference type="GO" id="GO:0045893">
    <property type="term" value="P:positive regulation of DNA-templated transcription"/>
    <property type="evidence" value="ECO:0007669"/>
    <property type="project" value="InterPro"/>
</dbReference>
<dbReference type="InterPro" id="IPR005206">
    <property type="entry name" value="Herpes_ICP4_N"/>
</dbReference>
<feature type="compositionally biased region" description="Acidic residues" evidence="9">
    <location>
        <begin position="116"/>
        <end position="127"/>
    </location>
</feature>
<evidence type="ECO:0000256" key="4">
    <source>
        <dbReference type="ARBA" id="ARBA00022553"/>
    </source>
</evidence>
<feature type="region of interest" description="Disordered" evidence="9">
    <location>
        <begin position="94"/>
        <end position="287"/>
    </location>
</feature>
<evidence type="ECO:0000256" key="8">
    <source>
        <dbReference type="ARBA" id="ARBA00023163"/>
    </source>
</evidence>
<feature type="compositionally biased region" description="Pro residues" evidence="9">
    <location>
        <begin position="602"/>
        <end position="621"/>
    </location>
</feature>
<dbReference type="GO" id="GO:0003677">
    <property type="term" value="F:DNA binding"/>
    <property type="evidence" value="ECO:0007669"/>
    <property type="project" value="UniProtKB-KW"/>
</dbReference>